<evidence type="ECO:0000256" key="4">
    <source>
        <dbReference type="SAM" id="SignalP"/>
    </source>
</evidence>
<dbReference type="InterPro" id="IPR005565">
    <property type="entry name" value="Hemolysn_activator_HlyB_C"/>
</dbReference>
<feature type="domain" description="Polypeptide-transport-associated ShlB-type" evidence="6">
    <location>
        <begin position="73"/>
        <end position="141"/>
    </location>
</feature>
<dbReference type="PIRSF" id="PIRSF029745">
    <property type="entry name" value="FhaC"/>
    <property type="match status" value="1"/>
</dbReference>
<dbReference type="Gene3D" id="3.10.20.310">
    <property type="entry name" value="membrane protein fhac"/>
    <property type="match status" value="1"/>
</dbReference>
<feature type="chain" id="PRO_5015975943" evidence="4">
    <location>
        <begin position="25"/>
        <end position="536"/>
    </location>
</feature>
<dbReference type="GO" id="GO:0046819">
    <property type="term" value="P:protein secretion by the type V secretion system"/>
    <property type="evidence" value="ECO:0007669"/>
    <property type="project" value="TreeGrafter"/>
</dbReference>
<evidence type="ECO:0000259" key="6">
    <source>
        <dbReference type="Pfam" id="PF08479"/>
    </source>
</evidence>
<dbReference type="Proteomes" id="UP000248808">
    <property type="component" value="Chromosome 1"/>
</dbReference>
<accession>A0A2X4RK65</accession>
<keyword evidence="4" id="KW-0732">Signal</keyword>
<dbReference type="Pfam" id="PF03865">
    <property type="entry name" value="ShlB"/>
    <property type="match status" value="1"/>
</dbReference>
<evidence type="ECO:0000259" key="5">
    <source>
        <dbReference type="Pfam" id="PF03865"/>
    </source>
</evidence>
<feature type="domain" description="ShlB POTRA" evidence="7">
    <location>
        <begin position="148"/>
        <end position="193"/>
    </location>
</feature>
<evidence type="ECO:0000313" key="9">
    <source>
        <dbReference type="Proteomes" id="UP000248808"/>
    </source>
</evidence>
<evidence type="ECO:0000256" key="3">
    <source>
        <dbReference type="ARBA" id="ARBA00023237"/>
    </source>
</evidence>
<dbReference type="KEGG" id="hhz:NCTC10839_00793"/>
<evidence type="ECO:0000259" key="7">
    <source>
        <dbReference type="Pfam" id="PF17287"/>
    </source>
</evidence>
<protein>
    <submittedName>
        <fullName evidence="8">Hemolysin transporter protein shlB</fullName>
    </submittedName>
</protein>
<proteinExistence type="predicted"/>
<dbReference type="Pfam" id="PF17287">
    <property type="entry name" value="POTRA_3"/>
    <property type="match status" value="1"/>
</dbReference>
<keyword evidence="3" id="KW-0998">Cell outer membrane</keyword>
<keyword evidence="1" id="KW-0472">Membrane</keyword>
<organism evidence="8 9">
    <name type="scientific">Haemophilus haemolyticus</name>
    <dbReference type="NCBI Taxonomy" id="726"/>
    <lineage>
        <taxon>Bacteria</taxon>
        <taxon>Pseudomonadati</taxon>
        <taxon>Pseudomonadota</taxon>
        <taxon>Gammaproteobacteria</taxon>
        <taxon>Pasteurellales</taxon>
        <taxon>Pasteurellaceae</taxon>
        <taxon>Haemophilus</taxon>
    </lineage>
</organism>
<dbReference type="GO" id="GO:0098046">
    <property type="term" value="C:type V protein secretion system complex"/>
    <property type="evidence" value="ECO:0007669"/>
    <property type="project" value="TreeGrafter"/>
</dbReference>
<name>A0A2X4RK65_HAEHA</name>
<dbReference type="InterPro" id="IPR051544">
    <property type="entry name" value="TPS_OM_transporter"/>
</dbReference>
<keyword evidence="2" id="KW-0812">Transmembrane</keyword>
<dbReference type="Gene3D" id="2.40.160.50">
    <property type="entry name" value="membrane protein fhac: a member of the omp85/tpsb transporter family"/>
    <property type="match status" value="1"/>
</dbReference>
<dbReference type="InterPro" id="IPR027282">
    <property type="entry name" value="TPS"/>
</dbReference>
<evidence type="ECO:0000313" key="8">
    <source>
        <dbReference type="EMBL" id="SQH96910.1"/>
    </source>
</evidence>
<evidence type="ECO:0000256" key="2">
    <source>
        <dbReference type="ARBA" id="ARBA00022692"/>
    </source>
</evidence>
<dbReference type="PANTHER" id="PTHR34597">
    <property type="entry name" value="SLR1661 PROTEIN"/>
    <property type="match status" value="1"/>
</dbReference>
<dbReference type="EMBL" id="LS483458">
    <property type="protein sequence ID" value="SQH96910.1"/>
    <property type="molecule type" value="Genomic_DNA"/>
</dbReference>
<dbReference type="AlphaFoldDB" id="A0A2X4RK65"/>
<keyword evidence="1" id="KW-1134">Transmembrane beta strand</keyword>
<dbReference type="InterPro" id="IPR013686">
    <property type="entry name" value="Polypept-transport_assoc_ShlB"/>
</dbReference>
<dbReference type="Pfam" id="PF08479">
    <property type="entry name" value="POTRA_2"/>
    <property type="match status" value="1"/>
</dbReference>
<dbReference type="GO" id="GO:0008320">
    <property type="term" value="F:protein transmembrane transporter activity"/>
    <property type="evidence" value="ECO:0007669"/>
    <property type="project" value="TreeGrafter"/>
</dbReference>
<dbReference type="InterPro" id="IPR035251">
    <property type="entry name" value="ShlB_POTRA"/>
</dbReference>
<gene>
    <name evidence="8" type="primary">shlB</name>
    <name evidence="8" type="ORF">NCTC10839_00793</name>
</gene>
<feature type="domain" description="Haemolysin activator HlyB C-terminal" evidence="5">
    <location>
        <begin position="197"/>
        <end position="498"/>
    </location>
</feature>
<reference evidence="8 9" key="1">
    <citation type="submission" date="2018-06" db="EMBL/GenBank/DDBJ databases">
        <authorList>
            <consortium name="Pathogen Informatics"/>
            <person name="Doyle S."/>
        </authorList>
    </citation>
    <scope>NUCLEOTIDE SEQUENCE [LARGE SCALE GENOMIC DNA]</scope>
    <source>
        <strain evidence="8 9">NCTC10839</strain>
    </source>
</reference>
<sequence>MKLSHMKYLSFSFLLLATSPVVLADNLAQSFQQTKQQFNEFQSLNQNRWIQQHSFQSATQQLKNDSLSKDCLNYQGIKFKGVTLVKADHLLPKKEECINEERLNQLSQQLTQEYIDKGYIHNPFQFEDDHSGLLTLHVFEGKTAALESDDKQLNLNQLLPNVLGKPLKVQDLDQALDQANRIPGNNVTVDVLPAKNGEIRLSFSNEPTSHISGTIGIDDRASKNYGRWQARAAVNIGNPFGLSDTLYLSGAHTLKSRYQFNRSLLLHYSLPYGYWTFSSFASFSQFKSPLILENFSLQQNGRTVQAGISAEYVFHRGANHISTFSTQFEKLNSRHRLEDVVLALQSPKLSSISVGINHLQLFENGNLVVDIRYEQGKNKAEDQPESQFKRWNLELKFNRYQALGSETFRHSHQLTGQYGSHYLPSVKQEDLTGYNRVRGLNDLNLSAEKNLVLHNDIAWIKQTKIGTFSPYLGFDLGVQKSMNEDQREKALAYAIGLNWSHKVFQANLEWATGRLFGKSDGVKQERFISTNFVYLF</sequence>
<feature type="signal peptide" evidence="4">
    <location>
        <begin position="1"/>
        <end position="24"/>
    </location>
</feature>
<evidence type="ECO:0000256" key="1">
    <source>
        <dbReference type="ARBA" id="ARBA00022452"/>
    </source>
</evidence>
<dbReference type="PANTHER" id="PTHR34597:SF3">
    <property type="entry name" value="OUTER MEMBRANE TRANSPORTER CDIB"/>
    <property type="match status" value="1"/>
</dbReference>